<evidence type="ECO:0000313" key="2">
    <source>
        <dbReference type="EMBL" id="GBE89186.1"/>
    </source>
</evidence>
<comment type="caution">
    <text evidence="2">The sequence shown here is derived from an EMBL/GenBank/DDBJ whole genome shotgun (WGS) entry which is preliminary data.</text>
</comment>
<feature type="compositionally biased region" description="Basic and acidic residues" evidence="1">
    <location>
        <begin position="237"/>
        <end position="257"/>
    </location>
</feature>
<organism evidence="2 3">
    <name type="scientific">Sparassis crispa</name>
    <dbReference type="NCBI Taxonomy" id="139825"/>
    <lineage>
        <taxon>Eukaryota</taxon>
        <taxon>Fungi</taxon>
        <taxon>Dikarya</taxon>
        <taxon>Basidiomycota</taxon>
        <taxon>Agaricomycotina</taxon>
        <taxon>Agaricomycetes</taxon>
        <taxon>Polyporales</taxon>
        <taxon>Sparassidaceae</taxon>
        <taxon>Sparassis</taxon>
    </lineage>
</organism>
<gene>
    <name evidence="2" type="ORF">SCP_1501940</name>
</gene>
<feature type="compositionally biased region" description="Low complexity" evidence="1">
    <location>
        <begin position="130"/>
        <end position="139"/>
    </location>
</feature>
<feature type="compositionally biased region" description="Polar residues" evidence="1">
    <location>
        <begin position="258"/>
        <end position="274"/>
    </location>
</feature>
<accession>A0A401H414</accession>
<keyword evidence="3" id="KW-1185">Reference proteome</keyword>
<evidence type="ECO:0000256" key="1">
    <source>
        <dbReference type="SAM" id="MobiDB-lite"/>
    </source>
</evidence>
<feature type="compositionally biased region" description="Basic and acidic residues" evidence="1">
    <location>
        <begin position="183"/>
        <end position="195"/>
    </location>
</feature>
<evidence type="ECO:0000313" key="3">
    <source>
        <dbReference type="Proteomes" id="UP000287166"/>
    </source>
</evidence>
<sequence length="462" mass="52004">MNSMNSINYSFMPQNAPGNIDESARLLSLYAHLAGTSNAAFSTAPNYMYQGFPQFNRVGMFVEDEQYLIRALCDGMMKKQTKRVTLETLDGVNNHSAIAWKDYYLEHMDRLDQAAADLQDSVKPVAVEKSSTSSTSTSTREIDMSKSKSTHETKIGMTHDTGASKSTHTGTSKSTHESGTSKSTHESGDVFKSTHDQSPSTIQQHHSEDVRLLSTDPNLRISEPPSRTPSPPFSALRAREGRRFMEDQNSKSTHETDVNTSQRPSDKSPSTIQQHHSDDIPTHSKLRISEPPSRTPSPPFVVTARTGLRFFEEDQDFVVKFVQRKLSKNLNLNQMQLCALLAEKAPHHSAASWYSYWTRNHDLSEILAEVRMKEVTRSKGLPEHLFTGNNSYSGLLSEDESGPEVSEEESDYDTEDDLRNMGHSGDQFLSADKRVLARHIVSYPNWDSMTHNEKWQPFIIKV</sequence>
<dbReference type="STRING" id="139825.A0A401H414"/>
<name>A0A401H414_9APHY</name>
<dbReference type="RefSeq" id="XP_027620099.1">
    <property type="nucleotide sequence ID" value="XM_027764298.1"/>
</dbReference>
<feature type="region of interest" description="Disordered" evidence="1">
    <location>
        <begin position="124"/>
        <end position="300"/>
    </location>
</feature>
<proteinExistence type="predicted"/>
<feature type="compositionally biased region" description="Acidic residues" evidence="1">
    <location>
        <begin position="397"/>
        <end position="416"/>
    </location>
</feature>
<dbReference type="InParanoid" id="A0A401H414"/>
<dbReference type="GeneID" id="38786103"/>
<feature type="compositionally biased region" description="Low complexity" evidence="1">
    <location>
        <begin position="164"/>
        <end position="182"/>
    </location>
</feature>
<feature type="compositionally biased region" description="Basic and acidic residues" evidence="1">
    <location>
        <begin position="140"/>
        <end position="154"/>
    </location>
</feature>
<dbReference type="OrthoDB" id="3194584at2759"/>
<dbReference type="AlphaFoldDB" id="A0A401H414"/>
<protein>
    <submittedName>
        <fullName evidence="2">Uncharacterized protein</fullName>
    </submittedName>
</protein>
<feature type="region of interest" description="Disordered" evidence="1">
    <location>
        <begin position="389"/>
        <end position="424"/>
    </location>
</feature>
<dbReference type="EMBL" id="BFAD01000015">
    <property type="protein sequence ID" value="GBE89186.1"/>
    <property type="molecule type" value="Genomic_DNA"/>
</dbReference>
<reference evidence="2 3" key="1">
    <citation type="journal article" date="2018" name="Sci. Rep.">
        <title>Genome sequence of the cauliflower mushroom Sparassis crispa (Hanabiratake) and its association with beneficial usage.</title>
        <authorList>
            <person name="Kiyama R."/>
            <person name="Furutani Y."/>
            <person name="Kawaguchi K."/>
            <person name="Nakanishi T."/>
        </authorList>
    </citation>
    <scope>NUCLEOTIDE SEQUENCE [LARGE SCALE GENOMIC DNA]</scope>
</reference>
<dbReference type="Proteomes" id="UP000287166">
    <property type="component" value="Unassembled WGS sequence"/>
</dbReference>